<evidence type="ECO:0000256" key="4">
    <source>
        <dbReference type="ARBA" id="ARBA00022759"/>
    </source>
</evidence>
<feature type="active site" description="Proton acceptor for HNH nuclease domain" evidence="12">
    <location>
        <position position="875"/>
    </location>
</feature>
<keyword evidence="15" id="KW-1185">Reference proteome</keyword>
<dbReference type="InterPro" id="IPR028629">
    <property type="entry name" value="Cas9"/>
</dbReference>
<dbReference type="GO" id="GO:0051607">
    <property type="term" value="P:defense response to virus"/>
    <property type="evidence" value="ECO:0007669"/>
    <property type="project" value="UniProtKB-UniRule"/>
</dbReference>
<dbReference type="HOGENOM" id="CLU_004928_0_0_10"/>
<keyword evidence="5 12" id="KW-0378">Hydrolase</keyword>
<feature type="binding site" evidence="12">
    <location>
        <position position="8"/>
    </location>
    <ligand>
        <name>Mg(2+)</name>
        <dbReference type="ChEBI" id="CHEBI:18420"/>
        <label>1</label>
    </ligand>
</feature>
<feature type="binding site" evidence="12">
    <location>
        <position position="753"/>
    </location>
    <ligand>
        <name>Mg(2+)</name>
        <dbReference type="ChEBI" id="CHEBI:18420"/>
        <label>1</label>
    </ligand>
</feature>
<comment type="domain">
    <text evidence="12">Has 2 endonuclease domains. The discontinuous RuvC-like domain cleaves the target DNA noncomplementary to crRNA while the HNH nuclease domain cleaves the target DNA complementary to crRNA.</text>
</comment>
<dbReference type="KEGG" id="wvi:Weevi_1853"/>
<keyword evidence="2 12" id="KW-0540">Nuclease</keyword>
<dbReference type="Pfam" id="PF18541">
    <property type="entry name" value="RuvC_III"/>
    <property type="match status" value="1"/>
</dbReference>
<dbReference type="InterPro" id="IPR003615">
    <property type="entry name" value="HNH_nuc"/>
</dbReference>
<feature type="active site" description="For RuvC-like nuclease domain" evidence="12">
    <location>
        <position position="8"/>
    </location>
</feature>
<evidence type="ECO:0000313" key="14">
    <source>
        <dbReference type="EMBL" id="ADX68541.1"/>
    </source>
</evidence>
<evidence type="ECO:0000259" key="13">
    <source>
        <dbReference type="PROSITE" id="PS51749"/>
    </source>
</evidence>
<proteinExistence type="inferred from homology"/>
<dbReference type="Pfam" id="PF13395">
    <property type="entry name" value="HNH_4"/>
    <property type="match status" value="1"/>
</dbReference>
<keyword evidence="4 12" id="KW-0255">Endonuclease</keyword>
<keyword evidence="7 12" id="KW-0694">RNA-binding</keyword>
<evidence type="ECO:0000256" key="1">
    <source>
        <dbReference type="ARBA" id="ARBA00001946"/>
    </source>
</evidence>
<keyword evidence="9 12" id="KW-0238">DNA-binding</keyword>
<feature type="binding site" evidence="12">
    <location>
        <position position="757"/>
    </location>
    <ligand>
        <name>Mg(2+)</name>
        <dbReference type="ChEBI" id="CHEBI:18420"/>
        <label>1</label>
    </ligand>
</feature>
<feature type="binding site" evidence="12">
    <location>
        <position position="757"/>
    </location>
    <ligand>
        <name>Mg(2+)</name>
        <dbReference type="ChEBI" id="CHEBI:18420"/>
        <label>2</label>
    </ligand>
</feature>
<dbReference type="PROSITE" id="PS51749">
    <property type="entry name" value="HNH_CAS9"/>
    <property type="match status" value="1"/>
</dbReference>
<comment type="cofactor">
    <cofactor evidence="1 12">
        <name>Mg(2+)</name>
        <dbReference type="ChEBI" id="CHEBI:18420"/>
    </cofactor>
</comment>
<evidence type="ECO:0000256" key="3">
    <source>
        <dbReference type="ARBA" id="ARBA00022723"/>
    </source>
</evidence>
<evidence type="ECO:0000256" key="12">
    <source>
        <dbReference type="HAMAP-Rule" id="MF_01480"/>
    </source>
</evidence>
<accession>F0P0P2</accession>
<dbReference type="NCBIfam" id="TIGR01865">
    <property type="entry name" value="cas_Csn1"/>
    <property type="match status" value="1"/>
</dbReference>
<dbReference type="GO" id="GO:0004519">
    <property type="term" value="F:endonuclease activity"/>
    <property type="evidence" value="ECO:0007669"/>
    <property type="project" value="UniProtKB-UniRule"/>
</dbReference>
<reference evidence="14 15" key="1">
    <citation type="journal article" date="2011" name="Stand. Genomic Sci.">
        <title>Complete genome sequence of Weeksella virosa type strain (9751).</title>
        <authorList>
            <person name="Lang E."/>
            <person name="Teshima H."/>
            <person name="Lucas S."/>
            <person name="Lapidus A."/>
            <person name="Hammon N."/>
            <person name="Deshpande S."/>
            <person name="Nolan M."/>
            <person name="Cheng J.F."/>
            <person name="Pitluck S."/>
            <person name="Liolios K."/>
            <person name="Pagani I."/>
            <person name="Mikhailova N."/>
            <person name="Ivanova N."/>
            <person name="Mavromatis K."/>
            <person name="Pati A."/>
            <person name="Tapia R."/>
            <person name="Han C."/>
            <person name="Goodwin L."/>
            <person name="Chen A."/>
            <person name="Palaniappan K."/>
            <person name="Land M."/>
            <person name="Hauser L."/>
            <person name="Chang Y.J."/>
            <person name="Jeffries C.D."/>
            <person name="Brambilla E.M."/>
            <person name="Kopitz M."/>
            <person name="Rohde M."/>
            <person name="Goker M."/>
            <person name="Tindall B.J."/>
            <person name="Detter J.C."/>
            <person name="Woyke T."/>
            <person name="Bristow J."/>
            <person name="Eisen J.A."/>
            <person name="Markowitz V."/>
            <person name="Hugenholtz P."/>
            <person name="Klenk H.P."/>
            <person name="Kyrpides N.C."/>
        </authorList>
    </citation>
    <scope>NUCLEOTIDE SEQUENCE [LARGE SCALE GENOMIC DNA]</scope>
    <source>
        <strain evidence="15">ATCC 43766 / DSM 16922 / JCM 21250 / NBRC 16016 / NCTC 11634 / CL345/78</strain>
    </source>
</reference>
<dbReference type="STRING" id="865938.Weevi_1853"/>
<gene>
    <name evidence="12" type="primary">cas9</name>
    <name evidence="14" type="ordered locus">Weevi_1853</name>
</gene>
<feature type="domain" description="HNH Cas9-type" evidence="13">
    <location>
        <begin position="794"/>
        <end position="965"/>
    </location>
</feature>
<dbReference type="GO" id="GO:0043571">
    <property type="term" value="P:maintenance of CRISPR repeat elements"/>
    <property type="evidence" value="ECO:0007669"/>
    <property type="project" value="UniProtKB-UniRule"/>
</dbReference>
<keyword evidence="10" id="KW-0464">Manganese</keyword>
<organism evidence="14 15">
    <name type="scientific">Weeksella virosa (strain ATCC 43766 / DSM 16922 / JCM 21250 / CCUG 30538 / CDC 9751 / IAM 14551 / NBRC 16016 / NCTC 11634 / CL345/78)</name>
    <dbReference type="NCBI Taxonomy" id="865938"/>
    <lineage>
        <taxon>Bacteria</taxon>
        <taxon>Pseudomonadati</taxon>
        <taxon>Bacteroidota</taxon>
        <taxon>Flavobacteriia</taxon>
        <taxon>Flavobacteriales</taxon>
        <taxon>Weeksellaceae</taxon>
        <taxon>Weeksella</taxon>
    </lineage>
</organism>
<feature type="binding site" evidence="12">
    <location>
        <position position="8"/>
    </location>
    <ligand>
        <name>Mg(2+)</name>
        <dbReference type="ChEBI" id="CHEBI:18420"/>
        <label>2</label>
    </ligand>
</feature>
<dbReference type="eggNOG" id="COG3513">
    <property type="taxonomic scope" value="Bacteria"/>
</dbReference>
<sequence length="1440" mass="169255">MKTILGLDLGTNSIGWALVEQDFENKQGLILGMGSRIIPMDAGIIGKFAEGSSISQTAERTGYRSIRRLRERHLLRRERLHRVLNILKFLPEHYAAEIDFEKRFGQFLAETEPKLAWKKNAEGKFEFLFQRSFDEMVADFKANGQDIKIPYDWTIYYLRKKALTQKISPQELAWIILNFNQKRGYYQLRGEEEEENPNKKVEFYSLKIVDVVADEQPNKKGDTWYSLHLENGWVYRRSSKIPLYDWKDKVRDFIVTTDINEDGSEKLDKDGEVKRSFRAPKEDDWTLIKKKTEQEIEQFNQTVGSYIYEALLDNPTQKIRGKLVRTIERKFYKSELKKILEKQIELQPELFTEDLYNACARELYRRNVAHQQQLSSRDFVYLFLNDIIFYQRPLRSQKSLISNCSLEFRTIKDKDGNGQIIYLKAIPKSNPYYQEFRVWQWLYNLKIFTKEDDKDVTNQFINKVEDLEALFEFLMNQKEVNHTDILTYLIEPIVKSKYPNAKGKAFKDELKKELKKYRWNYVYDADKDESKSYPMNETRYELRKRLDKVENVPADFMTRKIEQHLWHIIYSVTDKIEFEKALKSFANKYDLHQESFVENFKRFKPFDSDYGTYSEKAIKKLLPLMRVGKYWSWDIIDDKTKTRIGKIITGEYDETIKNRVREKAIDLTEENHFQGLQLWLAQYIVYDRHSEADIAGKWNSVADLEQYLSEFKQHSLRNPIVEQVITETLRVVRDIWKQYGKGAKDYFDEIHIELGREMKNTAEERKRLSSIISENETTNLRIRAILEELMYDENMENVRPYSPMQQEALKIYEDGVLSSSVEIPEDIEKISKKSEPTKSEIQRYKLWLEQKYRSPYTGRPIPLSKLFTPAYQIEHIIPQARFFDDGFSNKVICESEVNALKDKMLGLEFIQNYYGQKVTTSFGEVTILTEDAYKAFVKEHYDKNRSKRNKLLLEEIPEKMIDRQMNDTRYISKYISKVLSNLVRGEKDDEGVNSKNIIPGNGKITGILKQDWGLNDVWNDLILPRFERMNQLTNSTDFTAWNEKHQKFLPSVPLELSKGFQKKRIDHRHHALDALIIACATRDHVNLLNNKHAKSRNERYDLQHKLRHTTPWQDKEGKVRTKFTEFKKPWETFTQDTKKELEKIVVNFKQNLRVINKATNYYEKIVDGKKVMFKQEGVNWAIRKPMHKETVSGKIDLPRVKVSKGKILTATRKSLDTSFNAKTILSITDTGIQKILLNYLKAKGNPELAFSPEGIEEMNQNISLYNDGKPHQPILKVRVFEQGSKFPLGETGNKTTKYVEAAKGTNLFFGVYEDNQGKRSYDTIPLNIVIERQKQGLNSVPETNEKGHRLLFSLSPNDLVYVPIEGEVFDETNPDVNRIYKVVSFSGSQMFCVRQDVATSIVYKLEFSSLNKMERTIDGIMIKEICIKLKVDRLGNISKA</sequence>
<dbReference type="OrthoDB" id="9777169at2"/>
<protein>
    <recommendedName>
        <fullName evidence="12">CRISPR-associated endonuclease Cas9</fullName>
        <ecNumber evidence="12">3.1.-.-</ecNumber>
    </recommendedName>
</protein>
<keyword evidence="8 12" id="KW-0051">Antiviral defense</keyword>
<dbReference type="RefSeq" id="WP_013598930.1">
    <property type="nucleotide sequence ID" value="NC_015144.1"/>
</dbReference>
<comment type="similarity">
    <text evidence="12">Belongs to the CRISPR-associated Cas9 family.</text>
</comment>
<dbReference type="InterPro" id="IPR033114">
    <property type="entry name" value="HNH_CAS9"/>
</dbReference>
<dbReference type="GO" id="GO:0003677">
    <property type="term" value="F:DNA binding"/>
    <property type="evidence" value="ECO:0007669"/>
    <property type="project" value="UniProtKB-UniRule"/>
</dbReference>
<dbReference type="Gene3D" id="1.10.30.50">
    <property type="match status" value="1"/>
</dbReference>
<feature type="binding site" evidence="12">
    <location>
        <position position="1070"/>
    </location>
    <ligand>
        <name>Mg(2+)</name>
        <dbReference type="ChEBI" id="CHEBI:18420"/>
        <label>2</label>
    </ligand>
</feature>
<dbReference type="GO" id="GO:0046872">
    <property type="term" value="F:metal ion binding"/>
    <property type="evidence" value="ECO:0007669"/>
    <property type="project" value="UniProtKB-UniRule"/>
</dbReference>
<name>F0P0P2_WEEVC</name>
<keyword evidence="6 12" id="KW-0460">Magnesium</keyword>
<evidence type="ECO:0000256" key="9">
    <source>
        <dbReference type="ARBA" id="ARBA00023125"/>
    </source>
</evidence>
<keyword evidence="3 12" id="KW-0479">Metal-binding</keyword>
<evidence type="ECO:0000256" key="5">
    <source>
        <dbReference type="ARBA" id="ARBA00022801"/>
    </source>
</evidence>
<dbReference type="GO" id="GO:0016787">
    <property type="term" value="F:hydrolase activity"/>
    <property type="evidence" value="ECO:0007669"/>
    <property type="project" value="UniProtKB-KW"/>
</dbReference>
<dbReference type="InterPro" id="IPR036397">
    <property type="entry name" value="RNaseH_sf"/>
</dbReference>
<evidence type="ECO:0000256" key="11">
    <source>
        <dbReference type="ARBA" id="ARBA00046380"/>
    </source>
</evidence>
<dbReference type="Gene3D" id="3.30.420.10">
    <property type="entry name" value="Ribonuclease H-like superfamily/Ribonuclease H"/>
    <property type="match status" value="3"/>
</dbReference>
<evidence type="ECO:0000256" key="2">
    <source>
        <dbReference type="ARBA" id="ARBA00022722"/>
    </source>
</evidence>
<evidence type="ECO:0000256" key="7">
    <source>
        <dbReference type="ARBA" id="ARBA00022884"/>
    </source>
</evidence>
<dbReference type="Proteomes" id="UP000008641">
    <property type="component" value="Chromosome"/>
</dbReference>
<dbReference type="InterPro" id="IPR032239">
    <property type="entry name" value="Cas9-BH"/>
</dbReference>
<evidence type="ECO:0000256" key="8">
    <source>
        <dbReference type="ARBA" id="ARBA00023118"/>
    </source>
</evidence>
<dbReference type="EMBL" id="CP002455">
    <property type="protein sequence ID" value="ADX68541.1"/>
    <property type="molecule type" value="Genomic_DNA"/>
</dbReference>
<dbReference type="InterPro" id="IPR041383">
    <property type="entry name" value="RuvC_III"/>
</dbReference>
<comment type="subunit">
    <text evidence="11 12">Monomer. Binds crRNA and tracrRNA.</text>
</comment>
<comment type="function">
    <text evidence="12">CRISPR (clustered regularly interspaced short palindromic repeat) is an adaptive immune system that provides protection against mobile genetic elements (viruses, transposable elements and conjugative plasmids). CRISPR clusters contain spacers, sequences complementary to antecedent mobile elements, and target invading nucleic acids. CRISPR clusters are transcribed and processed into CRISPR RNA (crRNA). In type II CRISPR systems correct processing of pre-crRNA requires a trans-encoded small RNA (tracrRNA), endogenous ribonuclease 3 (rnc) and this protein. The tracrRNA serves as a guide for ribonuclease 3-aided processing of pre-crRNA. Subsequently Cas9/crRNA/tracrRNA endonucleolytically cleaves linear or circular dsDNA target complementary to the spacer; Cas9 is inactive in the absence of the 2 guide RNAs (gRNA). Cas9 recognizes the protospacer adjacent motif (PAM) in the CRISPR repeat sequences to help distinguish self versus nonself, as targets within the bacterial CRISPR locus do not have PAMs. PAM recognition is also required for catalytic activity.</text>
</comment>
<dbReference type="GO" id="GO:0003723">
    <property type="term" value="F:RNA binding"/>
    <property type="evidence" value="ECO:0007669"/>
    <property type="project" value="UniProtKB-UniRule"/>
</dbReference>
<dbReference type="Pfam" id="PF16593">
    <property type="entry name" value="Cas9-BH"/>
    <property type="match status" value="1"/>
</dbReference>
<evidence type="ECO:0000256" key="10">
    <source>
        <dbReference type="ARBA" id="ARBA00023211"/>
    </source>
</evidence>
<evidence type="ECO:0000256" key="6">
    <source>
        <dbReference type="ARBA" id="ARBA00022842"/>
    </source>
</evidence>
<dbReference type="EC" id="3.1.-.-" evidence="12"/>
<evidence type="ECO:0000313" key="15">
    <source>
        <dbReference type="Proteomes" id="UP000008641"/>
    </source>
</evidence>
<dbReference type="HAMAP" id="MF_01480">
    <property type="entry name" value="Cas9"/>
    <property type="match status" value="1"/>
</dbReference>
<reference evidence="15" key="2">
    <citation type="journal article" date="2011" name="Stand. Genomic Sci.">
        <title>Complete genome sequence of Weeksella virosa type strain (9751T).</title>
        <authorList>
            <person name="Lang E."/>
            <person name="Teshima H."/>
            <person name="Lucas S."/>
            <person name="Lapidus A."/>
            <person name="Hammon N."/>
            <person name="Deshpande S."/>
            <person name="Nolan M."/>
            <person name="Cheng J."/>
            <person name="Pitluck S."/>
            <person name="Liolios K."/>
            <person name="Pagani I."/>
            <person name="Mikhailova N."/>
            <person name="Ivanova N."/>
            <person name="Mavromatis K."/>
            <person name="Pati A."/>
            <person name="Tapia R."/>
            <person name="Han C."/>
            <person name="Goodwin L."/>
            <person name="Chen A."/>
            <person name="Palaniappan K."/>
            <person name="Land M."/>
            <person name="Hauser L."/>
            <person name="Chang Y."/>
            <person name="Jeffries C."/>
            <person name="Brambilla E."/>
            <person name="Kopitz M."/>
            <person name="Rohde M."/>
            <person name="Goker M."/>
            <person name="Tindall B."/>
            <person name="Detter J."/>
            <person name="Woyke T."/>
            <person name="Bristow J."/>
            <person name="Eisen J."/>
            <person name="Markowitz V."/>
            <person name="Hugenholtz P."/>
            <person name="Klenk H."/>
            <person name="Kyrpides N."/>
        </authorList>
    </citation>
    <scope>NUCLEOTIDE SEQUENCE [LARGE SCALE GENOMIC DNA]</scope>
    <source>
        <strain evidence="15">ATCC 43766 / DSM 16922 / JCM 21250 / NBRC 16016 / NCTC 11634 / CL345/78</strain>
    </source>
</reference>